<reference evidence="2 3" key="1">
    <citation type="journal article" date="2018" name="Mol. Biol. Evol.">
        <title>Analysis of the draft genome of the red seaweed Gracilariopsis chorda provides insights into genome size evolution in Rhodophyta.</title>
        <authorList>
            <person name="Lee J."/>
            <person name="Yang E.C."/>
            <person name="Graf L."/>
            <person name="Yang J.H."/>
            <person name="Qiu H."/>
            <person name="Zel Zion U."/>
            <person name="Chan C.X."/>
            <person name="Stephens T.G."/>
            <person name="Weber A.P.M."/>
            <person name="Boo G.H."/>
            <person name="Boo S.M."/>
            <person name="Kim K.M."/>
            <person name="Shin Y."/>
            <person name="Jung M."/>
            <person name="Lee S.J."/>
            <person name="Yim H.S."/>
            <person name="Lee J.H."/>
            <person name="Bhattacharya D."/>
            <person name="Yoon H.S."/>
        </authorList>
    </citation>
    <scope>NUCLEOTIDE SEQUENCE [LARGE SCALE GENOMIC DNA]</scope>
    <source>
        <strain evidence="2 3">SKKU-2015</strain>
        <tissue evidence="2">Whole body</tissue>
    </source>
</reference>
<dbReference type="InterPro" id="IPR006816">
    <property type="entry name" value="ELMO_dom"/>
</dbReference>
<evidence type="ECO:0000259" key="1">
    <source>
        <dbReference type="PROSITE" id="PS51335"/>
    </source>
</evidence>
<comment type="caution">
    <text evidence="2">The sequence shown here is derived from an EMBL/GenBank/DDBJ whole genome shotgun (WGS) entry which is preliminary data.</text>
</comment>
<sequence length="307" mass="34609">MVFPLFALRNLIHALRLLVYRMVKRARRLLTGHSQIARICGARSSAHGLIPHTPDMSSALWAEWRSSKALHSLFLSLRDANFDVHHVVARLCAEKRIAPHSGAAANLKMCVLHFKGVSEIVREVKRLVGAPFDAADARHEAMLEELWDELLPSVKRVGGRYSKDWGKIGFQQSDPASDFRGAGILALHQLRYMARTRQHVARRMISQPADEGRRYPWACVGINITVEAVKIVEARRIDRMLYGKGVEEGIELVHQLFCDMFEILHARWIEEGASNLLAFPKVWKLYLNDIDEQIGRTGGLVPPGTSA</sequence>
<organism evidence="2 3">
    <name type="scientific">Gracilariopsis chorda</name>
    <dbReference type="NCBI Taxonomy" id="448386"/>
    <lineage>
        <taxon>Eukaryota</taxon>
        <taxon>Rhodophyta</taxon>
        <taxon>Florideophyceae</taxon>
        <taxon>Rhodymeniophycidae</taxon>
        <taxon>Gracilariales</taxon>
        <taxon>Gracilariaceae</taxon>
        <taxon>Gracilariopsis</taxon>
    </lineage>
</organism>
<name>A0A2V3IHW6_9FLOR</name>
<proteinExistence type="predicted"/>
<dbReference type="PROSITE" id="PS51335">
    <property type="entry name" value="ELMO"/>
    <property type="match status" value="1"/>
</dbReference>
<evidence type="ECO:0000313" key="3">
    <source>
        <dbReference type="Proteomes" id="UP000247409"/>
    </source>
</evidence>
<keyword evidence="3" id="KW-1185">Reference proteome</keyword>
<feature type="domain" description="ELMO" evidence="1">
    <location>
        <begin position="138"/>
        <end position="294"/>
    </location>
</feature>
<dbReference type="PANTHER" id="PTHR12771">
    <property type="entry name" value="ENGULFMENT AND CELL MOTILITY"/>
    <property type="match status" value="1"/>
</dbReference>
<gene>
    <name evidence="2" type="ORF">BWQ96_08639</name>
</gene>
<accession>A0A2V3IHW6</accession>
<dbReference type="EMBL" id="NBIV01000205">
    <property type="protein sequence ID" value="PXF41628.1"/>
    <property type="molecule type" value="Genomic_DNA"/>
</dbReference>
<dbReference type="OrthoDB" id="4092at2759"/>
<dbReference type="Pfam" id="PF04727">
    <property type="entry name" value="ELMO_CED12"/>
    <property type="match status" value="1"/>
</dbReference>
<dbReference type="AlphaFoldDB" id="A0A2V3IHW6"/>
<protein>
    <submittedName>
        <fullName evidence="2">ELMO domain-containing protein 2</fullName>
    </submittedName>
</protein>
<dbReference type="InterPro" id="IPR050868">
    <property type="entry name" value="ELMO_domain-containing"/>
</dbReference>
<dbReference type="PANTHER" id="PTHR12771:SF51">
    <property type="entry name" value="LD01482P"/>
    <property type="match status" value="1"/>
</dbReference>
<evidence type="ECO:0000313" key="2">
    <source>
        <dbReference type="EMBL" id="PXF41628.1"/>
    </source>
</evidence>
<dbReference type="Proteomes" id="UP000247409">
    <property type="component" value="Unassembled WGS sequence"/>
</dbReference>